<organism evidence="2 3">
    <name type="scientific">Citrobacter enshiensis</name>
    <dbReference type="NCBI Taxonomy" id="2971264"/>
    <lineage>
        <taxon>Bacteria</taxon>
        <taxon>Pseudomonadati</taxon>
        <taxon>Pseudomonadota</taxon>
        <taxon>Gammaproteobacteria</taxon>
        <taxon>Enterobacterales</taxon>
        <taxon>Enterobacteriaceae</taxon>
        <taxon>Citrobacter</taxon>
    </lineage>
</organism>
<gene>
    <name evidence="2" type="ORF">Q0A17_13005</name>
</gene>
<dbReference type="InterPro" id="IPR022213">
    <property type="entry name" value="DUF3742"/>
</dbReference>
<evidence type="ECO:0000313" key="2">
    <source>
        <dbReference type="EMBL" id="MDN8600322.1"/>
    </source>
</evidence>
<keyword evidence="1" id="KW-0812">Transmembrane</keyword>
<evidence type="ECO:0000256" key="1">
    <source>
        <dbReference type="SAM" id="Phobius"/>
    </source>
</evidence>
<evidence type="ECO:0000313" key="3">
    <source>
        <dbReference type="Proteomes" id="UP001174867"/>
    </source>
</evidence>
<dbReference type="Proteomes" id="UP001174867">
    <property type="component" value="Unassembled WGS sequence"/>
</dbReference>
<protein>
    <submittedName>
        <fullName evidence="2">DUF3742 family protein</fullName>
    </submittedName>
</protein>
<keyword evidence="1" id="KW-1133">Transmembrane helix</keyword>
<sequence length="118" mass="13153">MKQNMGYRLGKRTRRFMSRISDYERALQQRGAPGWLSKIPRYVLLAVIAGLLLTGAFYLLLFLAIVAFVAFYLSAVRTGMDIPGNDEYLSGYHAMGPEGPGMYVAGKKVSDDDEDDAH</sequence>
<comment type="caution">
    <text evidence="2">The sequence shown here is derived from an EMBL/GenBank/DDBJ whole genome shotgun (WGS) entry which is preliminary data.</text>
</comment>
<feature type="transmembrane region" description="Helical" evidence="1">
    <location>
        <begin position="42"/>
        <end position="73"/>
    </location>
</feature>
<name>A0ABT8PWH3_9ENTR</name>
<keyword evidence="1" id="KW-0472">Membrane</keyword>
<keyword evidence="3" id="KW-1185">Reference proteome</keyword>
<dbReference type="RefSeq" id="WP_301699324.1">
    <property type="nucleotide sequence ID" value="NZ_JAUJYW010000005.1"/>
</dbReference>
<proteinExistence type="predicted"/>
<reference evidence="2 3" key="1">
    <citation type="submission" date="2023-07" db="EMBL/GenBank/DDBJ databases">
        <title>Citrobacter selenititolerans sp. nov., isolated from seleniferous soil.</title>
        <authorList>
            <person name="Zhang S."/>
            <person name="Li K."/>
            <person name="Peng J."/>
            <person name="Wang H."/>
            <person name="Sun J."/>
            <person name="Guo Y."/>
        </authorList>
    </citation>
    <scope>NUCLEOTIDE SEQUENCE [LARGE SCALE GENOMIC DNA]</scope>
    <source>
        <strain evidence="2 3">S2-9</strain>
    </source>
</reference>
<dbReference type="EMBL" id="JAUJYW010000005">
    <property type="protein sequence ID" value="MDN8600322.1"/>
    <property type="molecule type" value="Genomic_DNA"/>
</dbReference>
<accession>A0ABT8PWH3</accession>
<dbReference type="Pfam" id="PF12553">
    <property type="entry name" value="DUF3742"/>
    <property type="match status" value="1"/>
</dbReference>